<dbReference type="NCBIfam" id="TIGR01216">
    <property type="entry name" value="ATP_synt_epsi"/>
    <property type="match status" value="1"/>
</dbReference>
<evidence type="ECO:0000256" key="2">
    <source>
        <dbReference type="ARBA" id="ARBA00005712"/>
    </source>
</evidence>
<sequence length="160" mass="18072">MKHFQKIMQNYAHFRGLFIIFFLILMSLQICIMTPERLFWNGESDEIILPTNTGEMGVLKNHAPIITGLDVGAMLIRTAQGWNSFAIMGGFGIIGQNRVILLVNEAEFPETIDPQEAENVLLTAKTNLEQAQGTKQRVEANFAFKRAKARYQVVKNLTKS</sequence>
<name>A0A8E5I4Y2_9CHLO</name>
<evidence type="ECO:0000313" key="11">
    <source>
        <dbReference type="EMBL" id="QUO99123.1"/>
    </source>
</evidence>
<evidence type="ECO:0000256" key="5">
    <source>
        <dbReference type="ARBA" id="ARBA00023136"/>
    </source>
</evidence>
<comment type="similarity">
    <text evidence="2">Belongs to the ATPase epsilon chain family.</text>
</comment>
<keyword evidence="8" id="KW-1133">Transmembrane helix</keyword>
<keyword evidence="11" id="KW-0934">Plastid</keyword>
<comment type="subcellular location">
    <subcellularLocation>
        <location evidence="1">Membrane</location>
        <topology evidence="1">Peripheral membrane protein</topology>
    </subcellularLocation>
</comment>
<dbReference type="Pfam" id="PF02823">
    <property type="entry name" value="ATP-synt_DE_N"/>
    <property type="match status" value="1"/>
</dbReference>
<keyword evidence="5 8" id="KW-0472">Membrane</keyword>
<dbReference type="InterPro" id="IPR001469">
    <property type="entry name" value="ATP_synth_F1_dsu/esu"/>
</dbReference>
<keyword evidence="3" id="KW-0813">Transport</keyword>
<evidence type="ECO:0000256" key="7">
    <source>
        <dbReference type="ARBA" id="ARBA00023310"/>
    </source>
</evidence>
<dbReference type="InterPro" id="IPR036771">
    <property type="entry name" value="ATPsynth_dsu/esu_N"/>
</dbReference>
<dbReference type="InterPro" id="IPR020546">
    <property type="entry name" value="ATP_synth_F1_dsu/esu_N"/>
</dbReference>
<evidence type="ECO:0000256" key="4">
    <source>
        <dbReference type="ARBA" id="ARBA00023065"/>
    </source>
</evidence>
<dbReference type="GO" id="GO:0046933">
    <property type="term" value="F:proton-transporting ATP synthase activity, rotational mechanism"/>
    <property type="evidence" value="ECO:0007669"/>
    <property type="project" value="InterPro"/>
</dbReference>
<dbReference type="AlphaFoldDB" id="A0A8E5I4Y2"/>
<geneLocation type="plastid" evidence="11"/>
<dbReference type="CDD" id="cd12152">
    <property type="entry name" value="F1-ATPase_delta"/>
    <property type="match status" value="1"/>
</dbReference>
<dbReference type="Pfam" id="PF00401">
    <property type="entry name" value="ATP-synt_DE"/>
    <property type="match status" value="1"/>
</dbReference>
<gene>
    <name evidence="11" type="primary">atpE</name>
</gene>
<feature type="transmembrane region" description="Helical" evidence="8">
    <location>
        <begin position="12"/>
        <end position="30"/>
    </location>
</feature>
<keyword evidence="8" id="KW-0812">Transmembrane</keyword>
<evidence type="ECO:0000256" key="6">
    <source>
        <dbReference type="ARBA" id="ARBA00023196"/>
    </source>
</evidence>
<evidence type="ECO:0000259" key="9">
    <source>
        <dbReference type="Pfam" id="PF00401"/>
    </source>
</evidence>
<dbReference type="SUPFAM" id="SSF51344">
    <property type="entry name" value="Epsilon subunit of F1F0-ATP synthase N-terminal domain"/>
    <property type="match status" value="1"/>
</dbReference>
<dbReference type="PANTHER" id="PTHR13822">
    <property type="entry name" value="ATP SYNTHASE DELTA/EPSILON CHAIN"/>
    <property type="match status" value="1"/>
</dbReference>
<dbReference type="GO" id="GO:0045259">
    <property type="term" value="C:proton-transporting ATP synthase complex"/>
    <property type="evidence" value="ECO:0007669"/>
    <property type="project" value="UniProtKB-KW"/>
</dbReference>
<dbReference type="HAMAP" id="MF_00530">
    <property type="entry name" value="ATP_synth_epsil_bac"/>
    <property type="match status" value="1"/>
</dbReference>
<keyword evidence="7" id="KW-0066">ATP synthesis</keyword>
<evidence type="ECO:0000256" key="1">
    <source>
        <dbReference type="ARBA" id="ARBA00004170"/>
    </source>
</evidence>
<dbReference type="PANTHER" id="PTHR13822:SF10">
    <property type="entry name" value="ATP SYNTHASE EPSILON CHAIN, CHLOROPLASTIC"/>
    <property type="match status" value="1"/>
</dbReference>
<dbReference type="Gene3D" id="2.60.15.10">
    <property type="entry name" value="F0F1 ATP synthase delta/epsilon subunit, N-terminal"/>
    <property type="match status" value="1"/>
</dbReference>
<proteinExistence type="inferred from homology"/>
<dbReference type="InterPro" id="IPR020547">
    <property type="entry name" value="ATP_synth_F1_esu_C"/>
</dbReference>
<reference evidence="11" key="1">
    <citation type="submission" date="2020-11" db="EMBL/GenBank/DDBJ databases">
        <authorList>
            <person name="Qian X."/>
        </authorList>
    </citation>
    <scope>NUCLEOTIDE SEQUENCE</scope>
    <source>
        <strain evidence="11">269-2_chl</strain>
    </source>
</reference>
<dbReference type="Gene3D" id="6.10.140.480">
    <property type="match status" value="1"/>
</dbReference>
<dbReference type="EMBL" id="MW250874">
    <property type="protein sequence ID" value="QUO99123.1"/>
    <property type="molecule type" value="Genomic_DNA"/>
</dbReference>
<keyword evidence="4" id="KW-0406">Ion transport</keyword>
<evidence type="ECO:0000259" key="10">
    <source>
        <dbReference type="Pfam" id="PF02823"/>
    </source>
</evidence>
<keyword evidence="6" id="KW-0139">CF(1)</keyword>
<organism evidence="11">
    <name type="scientific">Oedogonium capilliforme</name>
    <dbReference type="NCBI Taxonomy" id="2831087"/>
    <lineage>
        <taxon>Eukaryota</taxon>
        <taxon>Viridiplantae</taxon>
        <taxon>Chlorophyta</taxon>
        <taxon>core chlorophytes</taxon>
        <taxon>Chlorophyceae</taxon>
        <taxon>OCC clade</taxon>
        <taxon>Oedogoniales</taxon>
        <taxon>Oedogoniaceae</taxon>
        <taxon>Oedogonium</taxon>
    </lineage>
</organism>
<evidence type="ECO:0000256" key="3">
    <source>
        <dbReference type="ARBA" id="ARBA00022448"/>
    </source>
</evidence>
<protein>
    <submittedName>
        <fullName evidence="11">CF1 epsilon subunit of ATP synthase</fullName>
    </submittedName>
</protein>
<accession>A0A8E5I4Y2</accession>
<feature type="domain" description="ATP synthase epsilon subunit C-terminal" evidence="9">
    <location>
        <begin position="110"/>
        <end position="155"/>
    </location>
</feature>
<feature type="domain" description="ATP synthase F1 complex delta/epsilon subunit N-terminal" evidence="10">
    <location>
        <begin position="28"/>
        <end position="106"/>
    </location>
</feature>
<evidence type="ECO:0000256" key="8">
    <source>
        <dbReference type="SAM" id="Phobius"/>
    </source>
</evidence>